<protein>
    <submittedName>
        <fullName evidence="1">(rape) hypothetical protein</fullName>
    </submittedName>
    <submittedName>
        <fullName evidence="2">BnaA05g20740D protein</fullName>
    </submittedName>
</protein>
<dbReference type="EMBL" id="HG994359">
    <property type="protein sequence ID" value="CAF2098788.1"/>
    <property type="molecule type" value="Genomic_DNA"/>
</dbReference>
<dbReference type="Proteomes" id="UP001295469">
    <property type="component" value="Chromosome A05"/>
</dbReference>
<reference evidence="2 3" key="1">
    <citation type="journal article" date="2014" name="Science">
        <title>Plant genetics. Early allopolyploid evolution in the post-Neolithic Brassica napus oilseed genome.</title>
        <authorList>
            <person name="Chalhoub B."/>
            <person name="Denoeud F."/>
            <person name="Liu S."/>
            <person name="Parkin I.A."/>
            <person name="Tang H."/>
            <person name="Wang X."/>
            <person name="Chiquet J."/>
            <person name="Belcram H."/>
            <person name="Tong C."/>
            <person name="Samans B."/>
            <person name="Correa M."/>
            <person name="Da Silva C."/>
            <person name="Just J."/>
            <person name="Falentin C."/>
            <person name="Koh C.S."/>
            <person name="Le Clainche I."/>
            <person name="Bernard M."/>
            <person name="Bento P."/>
            <person name="Noel B."/>
            <person name="Labadie K."/>
            <person name="Alberti A."/>
            <person name="Charles M."/>
            <person name="Arnaud D."/>
            <person name="Guo H."/>
            <person name="Daviaud C."/>
            <person name="Alamery S."/>
            <person name="Jabbari K."/>
            <person name="Zhao M."/>
            <person name="Edger P.P."/>
            <person name="Chelaifa H."/>
            <person name="Tack D."/>
            <person name="Lassalle G."/>
            <person name="Mestiri I."/>
            <person name="Schnel N."/>
            <person name="Le Paslier M.C."/>
            <person name="Fan G."/>
            <person name="Renault V."/>
            <person name="Bayer P.E."/>
            <person name="Golicz A.A."/>
            <person name="Manoli S."/>
            <person name="Lee T.H."/>
            <person name="Thi V.H."/>
            <person name="Chalabi S."/>
            <person name="Hu Q."/>
            <person name="Fan C."/>
            <person name="Tollenaere R."/>
            <person name="Lu Y."/>
            <person name="Battail C."/>
            <person name="Shen J."/>
            <person name="Sidebottom C.H."/>
            <person name="Wang X."/>
            <person name="Canaguier A."/>
            <person name="Chauveau A."/>
            <person name="Berard A."/>
            <person name="Deniot G."/>
            <person name="Guan M."/>
            <person name="Liu Z."/>
            <person name="Sun F."/>
            <person name="Lim Y.P."/>
            <person name="Lyons E."/>
            <person name="Town C.D."/>
            <person name="Bancroft I."/>
            <person name="Wang X."/>
            <person name="Meng J."/>
            <person name="Ma J."/>
            <person name="Pires J.C."/>
            <person name="King G.J."/>
            <person name="Brunel D."/>
            <person name="Delourme R."/>
            <person name="Renard M."/>
            <person name="Aury J.M."/>
            <person name="Adams K.L."/>
            <person name="Batley J."/>
            <person name="Snowdon R.J."/>
            <person name="Tost J."/>
            <person name="Edwards D."/>
            <person name="Zhou Y."/>
            <person name="Hua W."/>
            <person name="Sharpe A.G."/>
            <person name="Paterson A.H."/>
            <person name="Guan C."/>
            <person name="Wincker P."/>
        </authorList>
    </citation>
    <scope>NUCLEOTIDE SEQUENCE [LARGE SCALE GENOMIC DNA]</scope>
    <source>
        <strain evidence="3">cv. Darmor-bzh</strain>
    </source>
</reference>
<evidence type="ECO:0000313" key="2">
    <source>
        <dbReference type="EMBL" id="CDY48796.1"/>
    </source>
</evidence>
<dbReference type="EMBL" id="LK032792">
    <property type="protein sequence ID" value="CDY48796.1"/>
    <property type="molecule type" value="Genomic_DNA"/>
</dbReference>
<dbReference type="AlphaFoldDB" id="A0A078IFJ9"/>
<dbReference type="Gramene" id="CDY48796">
    <property type="protein sequence ID" value="CDY48796"/>
    <property type="gene ID" value="GSBRNA2T00091720001"/>
</dbReference>
<evidence type="ECO:0000313" key="1">
    <source>
        <dbReference type="EMBL" id="CAF2098788.1"/>
    </source>
</evidence>
<keyword evidence="3" id="KW-1185">Reference proteome</keyword>
<reference evidence="1" key="3">
    <citation type="submission" date="2021-01" db="EMBL/GenBank/DDBJ databases">
        <authorList>
            <consortium name="Genoscope - CEA"/>
            <person name="William W."/>
        </authorList>
    </citation>
    <scope>NUCLEOTIDE SEQUENCE</scope>
</reference>
<dbReference type="PaxDb" id="3708-A0A078IFJ9"/>
<dbReference type="STRING" id="3708.A0A078IFJ9"/>
<gene>
    <name evidence="2" type="primary">BnaA05g20740D</name>
    <name evidence="1" type="ORF">DARMORV10_A05P24210.1</name>
    <name evidence="2" type="ORF">GSBRNA2T00091720001</name>
</gene>
<accession>A0A078IFJ9</accession>
<evidence type="ECO:0000313" key="3">
    <source>
        <dbReference type="Proteomes" id="UP000028999"/>
    </source>
</evidence>
<proteinExistence type="predicted"/>
<organism evidence="2 3">
    <name type="scientific">Brassica napus</name>
    <name type="common">Rape</name>
    <dbReference type="NCBI Taxonomy" id="3708"/>
    <lineage>
        <taxon>Eukaryota</taxon>
        <taxon>Viridiplantae</taxon>
        <taxon>Streptophyta</taxon>
        <taxon>Embryophyta</taxon>
        <taxon>Tracheophyta</taxon>
        <taxon>Spermatophyta</taxon>
        <taxon>Magnoliopsida</taxon>
        <taxon>eudicotyledons</taxon>
        <taxon>Gunneridae</taxon>
        <taxon>Pentapetalae</taxon>
        <taxon>rosids</taxon>
        <taxon>malvids</taxon>
        <taxon>Brassicales</taxon>
        <taxon>Brassicaceae</taxon>
        <taxon>Brassiceae</taxon>
        <taxon>Brassica</taxon>
    </lineage>
</organism>
<dbReference type="Proteomes" id="UP000028999">
    <property type="component" value="Unassembled WGS sequence"/>
</dbReference>
<name>A0A078IFJ9_BRANA</name>
<reference evidence="2" key="2">
    <citation type="submission" date="2014-06" db="EMBL/GenBank/DDBJ databases">
        <authorList>
            <person name="Genoscope - CEA"/>
        </authorList>
    </citation>
    <scope>NUCLEOTIDE SEQUENCE</scope>
</reference>
<sequence length="100" mass="11024">MIQAGQLRVAHVSTRDQLADALMKPLPRNHIHLACSEIGFATTFSEDSLYFGGPLQCLFNALLKYFQKCKIHGFEEVMPGLNFGARNTLDEAAVLVKGNS</sequence>